<comment type="caution">
    <text evidence="2">The sequence shown here is derived from an EMBL/GenBank/DDBJ whole genome shotgun (WGS) entry which is preliminary data.</text>
</comment>
<evidence type="ECO:0000256" key="1">
    <source>
        <dbReference type="SAM" id="SignalP"/>
    </source>
</evidence>
<keyword evidence="3" id="KW-1185">Reference proteome</keyword>
<reference evidence="2" key="1">
    <citation type="submission" date="2020-11" db="EMBL/GenBank/DDBJ databases">
        <authorList>
            <consortium name="DOE Joint Genome Institute"/>
            <person name="Ahrendt S."/>
            <person name="Riley R."/>
            <person name="Andreopoulos W."/>
            <person name="Labutti K."/>
            <person name="Pangilinan J."/>
            <person name="Ruiz-Duenas F.J."/>
            <person name="Barrasa J.M."/>
            <person name="Sanchez-Garcia M."/>
            <person name="Camarero S."/>
            <person name="Miyauchi S."/>
            <person name="Serrano A."/>
            <person name="Linde D."/>
            <person name="Babiker R."/>
            <person name="Drula E."/>
            <person name="Ayuso-Fernandez I."/>
            <person name="Pacheco R."/>
            <person name="Padilla G."/>
            <person name="Ferreira P."/>
            <person name="Barriuso J."/>
            <person name="Kellner H."/>
            <person name="Castanera R."/>
            <person name="Alfaro M."/>
            <person name="Ramirez L."/>
            <person name="Pisabarro A.G."/>
            <person name="Kuo A."/>
            <person name="Tritt A."/>
            <person name="Lipzen A."/>
            <person name="He G."/>
            <person name="Yan M."/>
            <person name="Ng V."/>
            <person name="Cullen D."/>
            <person name="Martin F."/>
            <person name="Rosso M.-N."/>
            <person name="Henrissat B."/>
            <person name="Hibbett D."/>
            <person name="Martinez A.T."/>
            <person name="Grigoriev I.V."/>
        </authorList>
    </citation>
    <scope>NUCLEOTIDE SEQUENCE</scope>
    <source>
        <strain evidence="2">AH 40177</strain>
    </source>
</reference>
<dbReference type="Proteomes" id="UP000772434">
    <property type="component" value="Unassembled WGS sequence"/>
</dbReference>
<dbReference type="AlphaFoldDB" id="A0A9P5Q246"/>
<sequence>MRHSIFLLHVLFVSTLCSCIFGLPVINKDGAASAQVGEVGVCFYKEDGSKAAGDEKVRNTKDIMDEIEKVLLQKLPGATKVIFENAWEPPNLLNDQRSSGFRSTYPKAQRAFATVTGAECSKGCLAWFSSPYFGGKPDVGGASKIPIKDRTFHWEVLKRPAHSTDPHGFTRVVRSDPVWGSRNYFEDASADFMKDFELAKDDKKLWEDWKIELRKEGTNKRKGSPELLSQTPSSKKQQTAMLFDCGQNPVWSALARLVPRFQMLIRSMVGRLCEEAESPTKWHESTRLPSLLHARIRFHNWVSNAIPSIGPLKPSTATAWIQTALTGQSKFTERQGWSARAVGAVLCTLISEAPFRLFEHVRQTRESPCISDDSLNSDWRVN</sequence>
<accession>A0A9P5Q246</accession>
<evidence type="ECO:0000313" key="2">
    <source>
        <dbReference type="EMBL" id="KAF9074093.1"/>
    </source>
</evidence>
<name>A0A9P5Q246_9AGAR</name>
<proteinExistence type="predicted"/>
<dbReference type="EMBL" id="JADNRY010000014">
    <property type="protein sequence ID" value="KAF9074093.1"/>
    <property type="molecule type" value="Genomic_DNA"/>
</dbReference>
<feature type="chain" id="PRO_5040151623" evidence="1">
    <location>
        <begin position="23"/>
        <end position="382"/>
    </location>
</feature>
<dbReference type="PROSITE" id="PS51257">
    <property type="entry name" value="PROKAR_LIPOPROTEIN"/>
    <property type="match status" value="1"/>
</dbReference>
<organism evidence="2 3">
    <name type="scientific">Rhodocollybia butyracea</name>
    <dbReference type="NCBI Taxonomy" id="206335"/>
    <lineage>
        <taxon>Eukaryota</taxon>
        <taxon>Fungi</taxon>
        <taxon>Dikarya</taxon>
        <taxon>Basidiomycota</taxon>
        <taxon>Agaricomycotina</taxon>
        <taxon>Agaricomycetes</taxon>
        <taxon>Agaricomycetidae</taxon>
        <taxon>Agaricales</taxon>
        <taxon>Marasmiineae</taxon>
        <taxon>Omphalotaceae</taxon>
        <taxon>Rhodocollybia</taxon>
    </lineage>
</organism>
<protein>
    <submittedName>
        <fullName evidence="2">Uncharacterized protein</fullName>
    </submittedName>
</protein>
<evidence type="ECO:0000313" key="3">
    <source>
        <dbReference type="Proteomes" id="UP000772434"/>
    </source>
</evidence>
<keyword evidence="1" id="KW-0732">Signal</keyword>
<gene>
    <name evidence="2" type="ORF">BDP27DRAFT_1359625</name>
</gene>
<feature type="signal peptide" evidence="1">
    <location>
        <begin position="1"/>
        <end position="22"/>
    </location>
</feature>